<dbReference type="SMART" id="SM00387">
    <property type="entry name" value="HATPase_c"/>
    <property type="match status" value="1"/>
</dbReference>
<dbReference type="Gene3D" id="3.30.450.20">
    <property type="entry name" value="PAS domain"/>
    <property type="match status" value="1"/>
</dbReference>
<sequence length="568" mass="64743">MRIYIRLFSFIIIPVMCLTLLMFFSYQRQLLANAEDELIHELKNKWEIINASGVLELPPHESRARLESISLATPLRITLISSEGVVIDDSYVAADSVPDIENHKSRPEIQDAFTEGEGVEKRFSATTGQRMIYYAKELKEGGNVLRIAYPMLYVESLKKKMKEQAYATFFGLFAVLFAVLWFISLRVSRPVVKISRIVEDIESGRPPLFPIFKSRLMDKVAGLIYRTYNALEKQKHTLEAEKKKLNGLVNLLEEGIIKLDENGRVELANKRAEKILGCSLRYGDDVLGRVTDRDAIVLAKEILSYEADCTKVYELQNKVYEIYVRFMEGSRIIVLTDITDSERYSTYKSELITNISHELKTPLALVMGYAETLMEHPDMKPEDREKFLGKVYKGTMQLNQLINDVIELHRYESSSEEDIEVGEETEPAEYAEEIREYYSDKFAPGIRITAEGVPVKINRAHLSSLVTNLIENAVSYSGGDYIEVRMLSTVDEFSLDVEDGGPAIPAEERERIFERFYTVSKSRNKNISSTGLGLSIVKHICRLYRGGISHETNSRGGNSFKVRITQPE</sequence>
<organism evidence="11 12">
    <name type="scientific">Geovibrio thiophilus</name>
    <dbReference type="NCBI Taxonomy" id="139438"/>
    <lineage>
        <taxon>Bacteria</taxon>
        <taxon>Pseudomonadati</taxon>
        <taxon>Deferribacterota</taxon>
        <taxon>Deferribacteres</taxon>
        <taxon>Deferribacterales</taxon>
        <taxon>Geovibrionaceae</taxon>
        <taxon>Geovibrio</taxon>
    </lineage>
</organism>
<dbReference type="InterPro" id="IPR036890">
    <property type="entry name" value="HATPase_C_sf"/>
</dbReference>
<dbReference type="CDD" id="cd00130">
    <property type="entry name" value="PAS"/>
    <property type="match status" value="1"/>
</dbReference>
<dbReference type="InterPro" id="IPR050351">
    <property type="entry name" value="BphY/WalK/GraS-like"/>
</dbReference>
<dbReference type="GO" id="GO:0016036">
    <property type="term" value="P:cellular response to phosphate starvation"/>
    <property type="evidence" value="ECO:0007669"/>
    <property type="project" value="TreeGrafter"/>
</dbReference>
<feature type="transmembrane region" description="Helical" evidence="8">
    <location>
        <begin position="6"/>
        <end position="24"/>
    </location>
</feature>
<dbReference type="InterPro" id="IPR003661">
    <property type="entry name" value="HisK_dim/P_dom"/>
</dbReference>
<dbReference type="SUPFAM" id="SSF55874">
    <property type="entry name" value="ATPase domain of HSP90 chaperone/DNA topoisomerase II/histidine kinase"/>
    <property type="match status" value="1"/>
</dbReference>
<dbReference type="InterPro" id="IPR005467">
    <property type="entry name" value="His_kinase_dom"/>
</dbReference>
<protein>
    <recommendedName>
        <fullName evidence="2">histidine kinase</fullName>
        <ecNumber evidence="2">2.7.13.3</ecNumber>
    </recommendedName>
</protein>
<evidence type="ECO:0000256" key="1">
    <source>
        <dbReference type="ARBA" id="ARBA00000085"/>
    </source>
</evidence>
<feature type="domain" description="PAS" evidence="10">
    <location>
        <begin position="241"/>
        <end position="277"/>
    </location>
</feature>
<name>A0A410JWB1_9BACT</name>
<reference evidence="11 12" key="1">
    <citation type="submission" date="2019-01" db="EMBL/GenBank/DDBJ databases">
        <title>Geovibrio thiophilus DSM 11263, complete genome.</title>
        <authorList>
            <person name="Spring S."/>
            <person name="Bunk B."/>
            <person name="Sproer C."/>
        </authorList>
    </citation>
    <scope>NUCLEOTIDE SEQUENCE [LARGE SCALE GENOMIC DNA]</scope>
    <source>
        <strain evidence="11 12">DSM 11263</strain>
    </source>
</reference>
<feature type="domain" description="Histidine kinase" evidence="9">
    <location>
        <begin position="354"/>
        <end position="568"/>
    </location>
</feature>
<dbReference type="InterPro" id="IPR000014">
    <property type="entry name" value="PAS"/>
</dbReference>
<dbReference type="SUPFAM" id="SSF47384">
    <property type="entry name" value="Homodimeric domain of signal transducing histidine kinase"/>
    <property type="match status" value="1"/>
</dbReference>
<keyword evidence="8" id="KW-0812">Transmembrane</keyword>
<dbReference type="GO" id="GO:0000155">
    <property type="term" value="F:phosphorelay sensor kinase activity"/>
    <property type="evidence" value="ECO:0007669"/>
    <property type="project" value="InterPro"/>
</dbReference>
<evidence type="ECO:0000313" key="12">
    <source>
        <dbReference type="Proteomes" id="UP000287502"/>
    </source>
</evidence>
<dbReference type="InterPro" id="IPR035965">
    <property type="entry name" value="PAS-like_dom_sf"/>
</dbReference>
<keyword evidence="3" id="KW-0597">Phosphoprotein</keyword>
<keyword evidence="12" id="KW-1185">Reference proteome</keyword>
<dbReference type="PANTHER" id="PTHR45453:SF1">
    <property type="entry name" value="PHOSPHATE REGULON SENSOR PROTEIN PHOR"/>
    <property type="match status" value="1"/>
</dbReference>
<dbReference type="SMART" id="SM00388">
    <property type="entry name" value="HisKA"/>
    <property type="match status" value="1"/>
</dbReference>
<evidence type="ECO:0000256" key="2">
    <source>
        <dbReference type="ARBA" id="ARBA00012438"/>
    </source>
</evidence>
<dbReference type="SUPFAM" id="SSF55785">
    <property type="entry name" value="PYP-like sensor domain (PAS domain)"/>
    <property type="match status" value="1"/>
</dbReference>
<keyword evidence="7 8" id="KW-0472">Membrane</keyword>
<dbReference type="GO" id="GO:0004721">
    <property type="term" value="F:phosphoprotein phosphatase activity"/>
    <property type="evidence" value="ECO:0007669"/>
    <property type="project" value="TreeGrafter"/>
</dbReference>
<dbReference type="InterPro" id="IPR036097">
    <property type="entry name" value="HisK_dim/P_sf"/>
</dbReference>
<accession>A0A410JWB1</accession>
<dbReference type="EC" id="2.7.13.3" evidence="2"/>
<dbReference type="Pfam" id="PF00512">
    <property type="entry name" value="HisKA"/>
    <property type="match status" value="1"/>
</dbReference>
<keyword evidence="8" id="KW-1133">Transmembrane helix</keyword>
<dbReference type="CDD" id="cd00082">
    <property type="entry name" value="HisKA"/>
    <property type="match status" value="1"/>
</dbReference>
<feature type="transmembrane region" description="Helical" evidence="8">
    <location>
        <begin position="165"/>
        <end position="183"/>
    </location>
</feature>
<proteinExistence type="predicted"/>
<evidence type="ECO:0000256" key="4">
    <source>
        <dbReference type="ARBA" id="ARBA00022679"/>
    </source>
</evidence>
<dbReference type="Gene3D" id="1.10.287.130">
    <property type="match status" value="1"/>
</dbReference>
<dbReference type="Gene3D" id="3.30.565.10">
    <property type="entry name" value="Histidine kinase-like ATPase, C-terminal domain"/>
    <property type="match status" value="1"/>
</dbReference>
<dbReference type="PROSITE" id="PS50109">
    <property type="entry name" value="HIS_KIN"/>
    <property type="match status" value="1"/>
</dbReference>
<dbReference type="CDD" id="cd00075">
    <property type="entry name" value="HATPase"/>
    <property type="match status" value="1"/>
</dbReference>
<dbReference type="GO" id="GO:0005886">
    <property type="term" value="C:plasma membrane"/>
    <property type="evidence" value="ECO:0007669"/>
    <property type="project" value="TreeGrafter"/>
</dbReference>
<dbReference type="Proteomes" id="UP000287502">
    <property type="component" value="Chromosome"/>
</dbReference>
<gene>
    <name evidence="11" type="ORF">EP073_03425</name>
</gene>
<evidence type="ECO:0000259" key="10">
    <source>
        <dbReference type="PROSITE" id="PS50112"/>
    </source>
</evidence>
<evidence type="ECO:0000256" key="3">
    <source>
        <dbReference type="ARBA" id="ARBA00022553"/>
    </source>
</evidence>
<dbReference type="OrthoDB" id="9813151at2"/>
<evidence type="ECO:0000256" key="7">
    <source>
        <dbReference type="ARBA" id="ARBA00023136"/>
    </source>
</evidence>
<evidence type="ECO:0000256" key="8">
    <source>
        <dbReference type="SAM" id="Phobius"/>
    </source>
</evidence>
<keyword evidence="5" id="KW-0418">Kinase</keyword>
<comment type="catalytic activity">
    <reaction evidence="1">
        <text>ATP + protein L-histidine = ADP + protein N-phospho-L-histidine.</text>
        <dbReference type="EC" id="2.7.13.3"/>
    </reaction>
</comment>
<evidence type="ECO:0000256" key="5">
    <source>
        <dbReference type="ARBA" id="ARBA00022777"/>
    </source>
</evidence>
<dbReference type="PRINTS" id="PR00344">
    <property type="entry name" value="BCTRLSENSOR"/>
</dbReference>
<dbReference type="KEGG" id="gtl:EP073_03425"/>
<evidence type="ECO:0000313" key="11">
    <source>
        <dbReference type="EMBL" id="QAR32486.1"/>
    </source>
</evidence>
<dbReference type="EMBL" id="CP035108">
    <property type="protein sequence ID" value="QAR32486.1"/>
    <property type="molecule type" value="Genomic_DNA"/>
</dbReference>
<dbReference type="PROSITE" id="PS50112">
    <property type="entry name" value="PAS"/>
    <property type="match status" value="1"/>
</dbReference>
<keyword evidence="6" id="KW-0902">Two-component regulatory system</keyword>
<dbReference type="PANTHER" id="PTHR45453">
    <property type="entry name" value="PHOSPHATE REGULON SENSOR PROTEIN PHOR"/>
    <property type="match status" value="1"/>
</dbReference>
<dbReference type="AlphaFoldDB" id="A0A410JWB1"/>
<dbReference type="Pfam" id="PF02518">
    <property type="entry name" value="HATPase_c"/>
    <property type="match status" value="1"/>
</dbReference>
<evidence type="ECO:0000256" key="6">
    <source>
        <dbReference type="ARBA" id="ARBA00023012"/>
    </source>
</evidence>
<dbReference type="InterPro" id="IPR004358">
    <property type="entry name" value="Sig_transdc_His_kin-like_C"/>
</dbReference>
<keyword evidence="4" id="KW-0808">Transferase</keyword>
<dbReference type="RefSeq" id="WP_128465773.1">
    <property type="nucleotide sequence ID" value="NZ_CP035108.1"/>
</dbReference>
<evidence type="ECO:0000259" key="9">
    <source>
        <dbReference type="PROSITE" id="PS50109"/>
    </source>
</evidence>
<dbReference type="InterPro" id="IPR003594">
    <property type="entry name" value="HATPase_dom"/>
</dbReference>